<comment type="caution">
    <text evidence="1">The sequence shown here is derived from an EMBL/GenBank/DDBJ whole genome shotgun (WGS) entry which is preliminary data.</text>
</comment>
<keyword evidence="2" id="KW-1185">Reference proteome</keyword>
<proteinExistence type="predicted"/>
<accession>A0AC60Q6E0</accession>
<organism evidence="1 2">
    <name type="scientific">Ixodes persulcatus</name>
    <name type="common">Taiga tick</name>
    <dbReference type="NCBI Taxonomy" id="34615"/>
    <lineage>
        <taxon>Eukaryota</taxon>
        <taxon>Metazoa</taxon>
        <taxon>Ecdysozoa</taxon>
        <taxon>Arthropoda</taxon>
        <taxon>Chelicerata</taxon>
        <taxon>Arachnida</taxon>
        <taxon>Acari</taxon>
        <taxon>Parasitiformes</taxon>
        <taxon>Ixodida</taxon>
        <taxon>Ixodoidea</taxon>
        <taxon>Ixodidae</taxon>
        <taxon>Ixodinae</taxon>
        <taxon>Ixodes</taxon>
    </lineage>
</organism>
<reference evidence="1 2" key="1">
    <citation type="journal article" date="2020" name="Cell">
        <title>Large-Scale Comparative Analyses of Tick Genomes Elucidate Their Genetic Diversity and Vector Capacities.</title>
        <authorList>
            <consortium name="Tick Genome and Microbiome Consortium (TIGMIC)"/>
            <person name="Jia N."/>
            <person name="Wang J."/>
            <person name="Shi W."/>
            <person name="Du L."/>
            <person name="Sun Y."/>
            <person name="Zhan W."/>
            <person name="Jiang J.F."/>
            <person name="Wang Q."/>
            <person name="Zhang B."/>
            <person name="Ji P."/>
            <person name="Bell-Sakyi L."/>
            <person name="Cui X.M."/>
            <person name="Yuan T.T."/>
            <person name="Jiang B.G."/>
            <person name="Yang W.F."/>
            <person name="Lam T.T."/>
            <person name="Chang Q.C."/>
            <person name="Ding S.J."/>
            <person name="Wang X.J."/>
            <person name="Zhu J.G."/>
            <person name="Ruan X.D."/>
            <person name="Zhao L."/>
            <person name="Wei J.T."/>
            <person name="Ye R.Z."/>
            <person name="Que T.C."/>
            <person name="Du C.H."/>
            <person name="Zhou Y.H."/>
            <person name="Cheng J.X."/>
            <person name="Dai P.F."/>
            <person name="Guo W.B."/>
            <person name="Han X.H."/>
            <person name="Huang E.J."/>
            <person name="Li L.F."/>
            <person name="Wei W."/>
            <person name="Gao Y.C."/>
            <person name="Liu J.Z."/>
            <person name="Shao H.Z."/>
            <person name="Wang X."/>
            <person name="Wang C.C."/>
            <person name="Yang T.C."/>
            <person name="Huo Q.B."/>
            <person name="Li W."/>
            <person name="Chen H.Y."/>
            <person name="Chen S.E."/>
            <person name="Zhou L.G."/>
            <person name="Ni X.B."/>
            <person name="Tian J.H."/>
            <person name="Sheng Y."/>
            <person name="Liu T."/>
            <person name="Pan Y.S."/>
            <person name="Xia L.Y."/>
            <person name="Li J."/>
            <person name="Zhao F."/>
            <person name="Cao W.C."/>
        </authorList>
    </citation>
    <scope>NUCLEOTIDE SEQUENCE [LARGE SCALE GENOMIC DNA]</scope>
    <source>
        <strain evidence="1">Iper-2018</strain>
    </source>
</reference>
<evidence type="ECO:0000313" key="2">
    <source>
        <dbReference type="Proteomes" id="UP000805193"/>
    </source>
</evidence>
<protein>
    <submittedName>
        <fullName evidence="1">Uncharacterized protein</fullName>
    </submittedName>
</protein>
<gene>
    <name evidence="1" type="ORF">HPB47_024526</name>
</gene>
<evidence type="ECO:0000313" key="1">
    <source>
        <dbReference type="EMBL" id="KAG0428503.1"/>
    </source>
</evidence>
<sequence>MAALAASTVDSQRQKDDQATKAGEEFAKLFYDTLEKRRHLLSNLFLDTANVLWNGNAYSGKADIGKFYEALPTCETDLAACDSQPIRDDFVQGQTTIHVIAAGRIKFSGKRWTPFSESFLLTAQGTVWKIVVDTFRFQEPAPV</sequence>
<name>A0AC60Q6E0_IXOPE</name>
<dbReference type="Proteomes" id="UP000805193">
    <property type="component" value="Unassembled WGS sequence"/>
</dbReference>
<dbReference type="EMBL" id="JABSTQ010009516">
    <property type="protein sequence ID" value="KAG0428503.1"/>
    <property type="molecule type" value="Genomic_DNA"/>
</dbReference>